<keyword evidence="6 8" id="KW-0472">Membrane</keyword>
<evidence type="ECO:0000256" key="1">
    <source>
        <dbReference type="ARBA" id="ARBA00004479"/>
    </source>
</evidence>
<evidence type="ECO:0000256" key="2">
    <source>
        <dbReference type="ARBA" id="ARBA00008727"/>
    </source>
</evidence>
<keyword evidence="11" id="KW-1185">Reference proteome</keyword>
<dbReference type="InterPro" id="IPR036179">
    <property type="entry name" value="Ig-like_dom_sf"/>
</dbReference>
<evidence type="ECO:0000256" key="7">
    <source>
        <dbReference type="ARBA" id="ARBA00023180"/>
    </source>
</evidence>
<dbReference type="InterPro" id="IPR003599">
    <property type="entry name" value="Ig_sub"/>
</dbReference>
<accession>A0ABD2MG88</accession>
<reference evidence="10 11" key="1">
    <citation type="journal article" date="2021" name="BMC Biol.">
        <title>Horizontally acquired antibacterial genes associated with adaptive radiation of ladybird beetles.</title>
        <authorList>
            <person name="Li H.S."/>
            <person name="Tang X.F."/>
            <person name="Huang Y.H."/>
            <person name="Xu Z.Y."/>
            <person name="Chen M.L."/>
            <person name="Du X.Y."/>
            <person name="Qiu B.Y."/>
            <person name="Chen P.T."/>
            <person name="Zhang W."/>
            <person name="Slipinski A."/>
            <person name="Escalona H.E."/>
            <person name="Waterhouse R.M."/>
            <person name="Zwick A."/>
            <person name="Pang H."/>
        </authorList>
    </citation>
    <scope>NUCLEOTIDE SEQUENCE [LARGE SCALE GENOMIC DNA]</scope>
    <source>
        <strain evidence="10">SYSU2018</strain>
    </source>
</reference>
<keyword evidence="5 8" id="KW-1133">Transmembrane helix</keyword>
<dbReference type="Proteomes" id="UP001516400">
    <property type="component" value="Unassembled WGS sequence"/>
</dbReference>
<dbReference type="EMBL" id="JABFTP020000001">
    <property type="protein sequence ID" value="KAL3265387.1"/>
    <property type="molecule type" value="Genomic_DNA"/>
</dbReference>
<evidence type="ECO:0000313" key="10">
    <source>
        <dbReference type="EMBL" id="KAL3265387.1"/>
    </source>
</evidence>
<dbReference type="PROSITE" id="PS50835">
    <property type="entry name" value="IG_LIKE"/>
    <property type="match status" value="1"/>
</dbReference>
<dbReference type="SMART" id="SM00408">
    <property type="entry name" value="IGc2"/>
    <property type="match status" value="1"/>
</dbReference>
<dbReference type="PANTHER" id="PTHR32178:SF6">
    <property type="entry name" value="IG-LIKE DOMAIN-CONTAINING PROTEIN"/>
    <property type="match status" value="1"/>
</dbReference>
<name>A0ABD2MG88_9CUCU</name>
<dbReference type="InterPro" id="IPR003598">
    <property type="entry name" value="Ig_sub2"/>
</dbReference>
<evidence type="ECO:0000256" key="3">
    <source>
        <dbReference type="ARBA" id="ARBA00022692"/>
    </source>
</evidence>
<gene>
    <name evidence="10" type="ORF">HHI36_009593</name>
</gene>
<sequence length="370" mass="42378">MENDISMNLKQITPDHDLMILNFTSNDTGVYFCIGLEEQDTVEKINYLVDLVEKANDSYSESGNITEWLKYHEDNMFPLNNLFKNSLSPEYVYIREKLHLNLEMKTDWDVWSPCEICGREIGKGIRKRKGRCRLKVERNEMSKIDELSPDEIFLVNAFEISCRSLLLERLTPTIFNSTKIVADFIEIQHCEGVCNPDSEGVNAGWKVGKAKSYKYRKTVVLSEGDHLILTCPETSLERKKVVWKKNGKELRGGGAVKAEKPNEEPRIFVDTFGTLQLVGVKSSEEGNYTCTVDDIKMQQVIVFVTKESKLLTKLFLRHLLYLGFVISLTLTCYIGGLIIVCTRRYTFKTYKMLKDESKGSSSEDSGDEDF</sequence>
<protein>
    <recommendedName>
        <fullName evidence="9">Ig-like domain-containing protein</fullName>
    </recommendedName>
</protein>
<dbReference type="AlphaFoldDB" id="A0ABD2MG88"/>
<feature type="transmembrane region" description="Helical" evidence="8">
    <location>
        <begin position="319"/>
        <end position="342"/>
    </location>
</feature>
<feature type="domain" description="Ig-like" evidence="9">
    <location>
        <begin position="196"/>
        <end position="302"/>
    </location>
</feature>
<comment type="caution">
    <text evidence="10">The sequence shown here is derived from an EMBL/GenBank/DDBJ whole genome shotgun (WGS) entry which is preliminary data.</text>
</comment>
<dbReference type="InterPro" id="IPR013783">
    <property type="entry name" value="Ig-like_fold"/>
</dbReference>
<keyword evidence="3 8" id="KW-0812">Transmembrane</keyword>
<dbReference type="InterPro" id="IPR007110">
    <property type="entry name" value="Ig-like_dom"/>
</dbReference>
<dbReference type="SMART" id="SM00409">
    <property type="entry name" value="IG"/>
    <property type="match status" value="1"/>
</dbReference>
<dbReference type="Pfam" id="PF13927">
    <property type="entry name" value="Ig_3"/>
    <property type="match status" value="1"/>
</dbReference>
<dbReference type="Gene3D" id="2.60.40.10">
    <property type="entry name" value="Immunoglobulins"/>
    <property type="match status" value="1"/>
</dbReference>
<comment type="subcellular location">
    <subcellularLocation>
        <location evidence="1">Membrane</location>
        <topology evidence="1">Single-pass type I membrane protein</topology>
    </subcellularLocation>
</comment>
<comment type="similarity">
    <text evidence="2">Belongs to the FAM187 family.</text>
</comment>
<evidence type="ECO:0000256" key="8">
    <source>
        <dbReference type="SAM" id="Phobius"/>
    </source>
</evidence>
<evidence type="ECO:0000256" key="5">
    <source>
        <dbReference type="ARBA" id="ARBA00022989"/>
    </source>
</evidence>
<dbReference type="SUPFAM" id="SSF48726">
    <property type="entry name" value="Immunoglobulin"/>
    <property type="match status" value="1"/>
</dbReference>
<evidence type="ECO:0000313" key="11">
    <source>
        <dbReference type="Proteomes" id="UP001516400"/>
    </source>
</evidence>
<evidence type="ECO:0000256" key="6">
    <source>
        <dbReference type="ARBA" id="ARBA00023136"/>
    </source>
</evidence>
<dbReference type="GO" id="GO:0016020">
    <property type="term" value="C:membrane"/>
    <property type="evidence" value="ECO:0007669"/>
    <property type="project" value="UniProtKB-SubCell"/>
</dbReference>
<dbReference type="PANTHER" id="PTHR32178">
    <property type="entry name" value="FAM187"/>
    <property type="match status" value="1"/>
</dbReference>
<organism evidence="10 11">
    <name type="scientific">Cryptolaemus montrouzieri</name>
    <dbReference type="NCBI Taxonomy" id="559131"/>
    <lineage>
        <taxon>Eukaryota</taxon>
        <taxon>Metazoa</taxon>
        <taxon>Ecdysozoa</taxon>
        <taxon>Arthropoda</taxon>
        <taxon>Hexapoda</taxon>
        <taxon>Insecta</taxon>
        <taxon>Pterygota</taxon>
        <taxon>Neoptera</taxon>
        <taxon>Endopterygota</taxon>
        <taxon>Coleoptera</taxon>
        <taxon>Polyphaga</taxon>
        <taxon>Cucujiformia</taxon>
        <taxon>Coccinelloidea</taxon>
        <taxon>Coccinellidae</taxon>
        <taxon>Scymninae</taxon>
        <taxon>Scymnini</taxon>
        <taxon>Cryptolaemus</taxon>
    </lineage>
</organism>
<evidence type="ECO:0000259" key="9">
    <source>
        <dbReference type="PROSITE" id="PS50835"/>
    </source>
</evidence>
<keyword evidence="4" id="KW-0732">Signal</keyword>
<dbReference type="InterPro" id="IPR039311">
    <property type="entry name" value="FAM187A/B"/>
</dbReference>
<keyword evidence="7" id="KW-0325">Glycoprotein</keyword>
<proteinExistence type="inferred from homology"/>
<evidence type="ECO:0000256" key="4">
    <source>
        <dbReference type="ARBA" id="ARBA00022729"/>
    </source>
</evidence>